<keyword evidence="4" id="KW-0812">Transmembrane</keyword>
<dbReference type="OrthoDB" id="2647120at2"/>
<keyword evidence="7" id="KW-1185">Reference proteome</keyword>
<dbReference type="Pfam" id="PF12833">
    <property type="entry name" value="HTH_18"/>
    <property type="match status" value="1"/>
</dbReference>
<evidence type="ECO:0000256" key="1">
    <source>
        <dbReference type="ARBA" id="ARBA00023015"/>
    </source>
</evidence>
<evidence type="ECO:0000313" key="7">
    <source>
        <dbReference type="Proteomes" id="UP000293142"/>
    </source>
</evidence>
<dbReference type="EMBL" id="SIRE01000019">
    <property type="protein sequence ID" value="TBL74563.1"/>
    <property type="molecule type" value="Genomic_DNA"/>
</dbReference>
<dbReference type="PRINTS" id="PR00032">
    <property type="entry name" value="HTHARAC"/>
</dbReference>
<keyword evidence="2" id="KW-0238">DNA-binding</keyword>
<dbReference type="PROSITE" id="PS01124">
    <property type="entry name" value="HTH_ARAC_FAMILY_2"/>
    <property type="match status" value="1"/>
</dbReference>
<feature type="domain" description="HTH araC/xylS-type" evidence="5">
    <location>
        <begin position="676"/>
        <end position="775"/>
    </location>
</feature>
<evidence type="ECO:0000256" key="4">
    <source>
        <dbReference type="SAM" id="Phobius"/>
    </source>
</evidence>
<dbReference type="PROSITE" id="PS00041">
    <property type="entry name" value="HTH_ARAC_FAMILY_1"/>
    <property type="match status" value="1"/>
</dbReference>
<organism evidence="6 7">
    <name type="scientific">Paenibacillus thalictri</name>
    <dbReference type="NCBI Taxonomy" id="2527873"/>
    <lineage>
        <taxon>Bacteria</taxon>
        <taxon>Bacillati</taxon>
        <taxon>Bacillota</taxon>
        <taxon>Bacilli</taxon>
        <taxon>Bacillales</taxon>
        <taxon>Paenibacillaceae</taxon>
        <taxon>Paenibacillus</taxon>
    </lineage>
</organism>
<dbReference type="PANTHER" id="PTHR43280">
    <property type="entry name" value="ARAC-FAMILY TRANSCRIPTIONAL REGULATOR"/>
    <property type="match status" value="1"/>
</dbReference>
<evidence type="ECO:0000313" key="6">
    <source>
        <dbReference type="EMBL" id="TBL74563.1"/>
    </source>
</evidence>
<dbReference type="SMART" id="SM00342">
    <property type="entry name" value="HTH_ARAC"/>
    <property type="match status" value="1"/>
</dbReference>
<accession>A0A4Q9DMB8</accession>
<dbReference type="InterPro" id="IPR018060">
    <property type="entry name" value="HTH_AraC"/>
</dbReference>
<keyword evidence="4" id="KW-1133">Transmembrane helix</keyword>
<feature type="transmembrane region" description="Helical" evidence="4">
    <location>
        <begin position="21"/>
        <end position="44"/>
    </location>
</feature>
<evidence type="ECO:0000259" key="5">
    <source>
        <dbReference type="PROSITE" id="PS01124"/>
    </source>
</evidence>
<keyword evidence="3" id="KW-0804">Transcription</keyword>
<dbReference type="AlphaFoldDB" id="A0A4Q9DMB8"/>
<sequence length="788" mass="90430">MMNVFRRFRFRSNRSIRFYKYFLSYVLIVLILLSVTGVAVYSHFLQVFKEEVENANVAALMQVRDTMDVRFKEMQRIALQIAENQQLTPYALNNSGYDWYHSVNELNKYRFGNTFLSNLGIVLNRAPERRLFTADGVYQMHYFFNNVFRYEHWNEEEFVQTSASINRPLIRPVENISLNNGASRQRFATYLYPLPANTENPYATVVFFLNEQTVNDYVSPFLQKYNGAFFLVDEKDRPIVTAGGEWNAEELKAVWSRISAAQLQRQINSLVLQQSNYSVVKLPSTVNGWTYVTLIPSDKFLQPVQSTQQIITAVFVSLLFLGLVLSFLLANINYRKLRELVTIFGERAGDKATNGSGDEFDYLSDALRETTRHETMMARLNSRTGLLREKLLLSLLQGKSDRLYELDNLFEMSGVHFVHSHFKVMILEIDDAFAFQRGYSANMQDLLKFSVINVTEELIGEIGKGFGIDLAEERGIAVVMNIPKMSDEDSEIRGIAVKIQQFFKSYYKFSLSIGIGRSCQQLDELRSSFVDAERALYYRFLKGNEQVLIYEQLYTEDAASKLSGYPVNMEEQLVKAIRQGKADEAERAIGDILSAIAAKSATPAAAEASCKGLIHLLIRTIDEWEDAKDFRLEVEELLTNSYVTIERLEYELVRICRTLCDTLMMKKESHNFELRDNILSFIEAHYADNSLTLENIAARFGVSPSYITRFVKDQTGLPLIRYLGQVRMQKAKAMLRTTSFTVTEIAERIGYVDTMNFIRNFKKTEGVTPARYRELSSDKGSQIAGSEE</sequence>
<name>A0A4Q9DMB8_9BACL</name>
<dbReference type="Proteomes" id="UP000293142">
    <property type="component" value="Unassembled WGS sequence"/>
</dbReference>
<feature type="transmembrane region" description="Helical" evidence="4">
    <location>
        <begin position="310"/>
        <end position="330"/>
    </location>
</feature>
<evidence type="ECO:0000256" key="3">
    <source>
        <dbReference type="ARBA" id="ARBA00023163"/>
    </source>
</evidence>
<dbReference type="GO" id="GO:0003700">
    <property type="term" value="F:DNA-binding transcription factor activity"/>
    <property type="evidence" value="ECO:0007669"/>
    <property type="project" value="InterPro"/>
</dbReference>
<dbReference type="InterPro" id="IPR020449">
    <property type="entry name" value="Tscrpt_reg_AraC-type_HTH"/>
</dbReference>
<protein>
    <submittedName>
        <fullName evidence="6">Helix-turn-helix domain-containing protein</fullName>
    </submittedName>
</protein>
<dbReference type="SUPFAM" id="SSF46689">
    <property type="entry name" value="Homeodomain-like"/>
    <property type="match status" value="1"/>
</dbReference>
<dbReference type="InterPro" id="IPR018062">
    <property type="entry name" value="HTH_AraC-typ_CS"/>
</dbReference>
<keyword evidence="4" id="KW-0472">Membrane</keyword>
<dbReference type="GO" id="GO:0043565">
    <property type="term" value="F:sequence-specific DNA binding"/>
    <property type="evidence" value="ECO:0007669"/>
    <property type="project" value="InterPro"/>
</dbReference>
<dbReference type="Pfam" id="PF17853">
    <property type="entry name" value="GGDEF_2"/>
    <property type="match status" value="1"/>
</dbReference>
<gene>
    <name evidence="6" type="ORF">EYB31_24890</name>
</gene>
<evidence type="ECO:0000256" key="2">
    <source>
        <dbReference type="ARBA" id="ARBA00023125"/>
    </source>
</evidence>
<comment type="caution">
    <text evidence="6">The sequence shown here is derived from an EMBL/GenBank/DDBJ whole genome shotgun (WGS) entry which is preliminary data.</text>
</comment>
<dbReference type="InterPro" id="IPR009057">
    <property type="entry name" value="Homeodomain-like_sf"/>
</dbReference>
<reference evidence="6 7" key="1">
    <citation type="submission" date="2019-02" db="EMBL/GenBank/DDBJ databases">
        <title>Paenibacillus sp. nov., isolated from surface-sterilized tissue of Thalictrum simplex L.</title>
        <authorList>
            <person name="Tuo L."/>
        </authorList>
    </citation>
    <scope>NUCLEOTIDE SEQUENCE [LARGE SCALE GENOMIC DNA]</scope>
    <source>
        <strain evidence="6 7">N2SHLJ1</strain>
    </source>
</reference>
<dbReference type="RefSeq" id="WP_131016148.1">
    <property type="nucleotide sequence ID" value="NZ_SIRE01000019.1"/>
</dbReference>
<dbReference type="PANTHER" id="PTHR43280:SF10">
    <property type="entry name" value="REGULATORY PROTEIN POCR"/>
    <property type="match status" value="1"/>
</dbReference>
<proteinExistence type="predicted"/>
<dbReference type="InterPro" id="IPR041522">
    <property type="entry name" value="CdaR_GGDEF"/>
</dbReference>
<dbReference type="Gene3D" id="1.10.10.60">
    <property type="entry name" value="Homeodomain-like"/>
    <property type="match status" value="2"/>
</dbReference>
<keyword evidence="1" id="KW-0805">Transcription regulation</keyword>